<evidence type="ECO:0000313" key="3">
    <source>
        <dbReference type="Proteomes" id="UP000199026"/>
    </source>
</evidence>
<accession>A0A1H3MD20</accession>
<reference evidence="2 3" key="1">
    <citation type="submission" date="2016-10" db="EMBL/GenBank/DDBJ databases">
        <authorList>
            <person name="de Groot N.N."/>
        </authorList>
    </citation>
    <scope>NUCLEOTIDE SEQUENCE [LARGE SCALE GENOMIC DNA]</scope>
    <source>
        <strain evidence="2 3">DSM 24677</strain>
    </source>
</reference>
<protein>
    <submittedName>
        <fullName evidence="2">Uncharacterized protein</fullName>
    </submittedName>
</protein>
<evidence type="ECO:0000256" key="1">
    <source>
        <dbReference type="SAM" id="MobiDB-lite"/>
    </source>
</evidence>
<gene>
    <name evidence="2" type="ORF">SAMN05444486_103499</name>
</gene>
<dbReference type="Proteomes" id="UP000199026">
    <property type="component" value="Unassembled WGS sequence"/>
</dbReference>
<feature type="region of interest" description="Disordered" evidence="1">
    <location>
        <begin position="1"/>
        <end position="30"/>
    </location>
</feature>
<organism evidence="2 3">
    <name type="scientific">Lentibacter algarum</name>
    <dbReference type="NCBI Taxonomy" id="576131"/>
    <lineage>
        <taxon>Bacteria</taxon>
        <taxon>Pseudomonadati</taxon>
        <taxon>Pseudomonadota</taxon>
        <taxon>Alphaproteobacteria</taxon>
        <taxon>Rhodobacterales</taxon>
        <taxon>Roseobacteraceae</taxon>
        <taxon>Lentibacter</taxon>
    </lineage>
</organism>
<evidence type="ECO:0000313" key="2">
    <source>
        <dbReference type="EMBL" id="SDY73915.1"/>
    </source>
</evidence>
<proteinExistence type="predicted"/>
<feature type="compositionally biased region" description="Basic residues" evidence="1">
    <location>
        <begin position="1"/>
        <end position="16"/>
    </location>
</feature>
<dbReference type="EMBL" id="FNPR01000003">
    <property type="protein sequence ID" value="SDY73915.1"/>
    <property type="molecule type" value="Genomic_DNA"/>
</dbReference>
<dbReference type="STRING" id="576131.SAMN05444486_103499"/>
<keyword evidence="3" id="KW-1185">Reference proteome</keyword>
<dbReference type="AlphaFoldDB" id="A0A1H3MD20"/>
<sequence length="89" mass="9637">MKRTRFPQRASRHKATRGAASIQRKDTLVSGQTLSKTIRDTRAPAAAQHGCCAPLKTQIARHSLSVARDASPHTKIMKLPNVGPQGQAI</sequence>
<name>A0A1H3MD20_9RHOB</name>